<proteinExistence type="predicted"/>
<dbReference type="Pfam" id="PF00289">
    <property type="entry name" value="Biotin_carb_N"/>
    <property type="match status" value="1"/>
</dbReference>
<dbReference type="PANTHER" id="PTHR45728:SF3">
    <property type="entry name" value="ACETYL-COA CARBOXYLASE"/>
    <property type="match status" value="1"/>
</dbReference>
<dbReference type="InterPro" id="IPR016185">
    <property type="entry name" value="PreATP-grasp_dom_sf"/>
</dbReference>
<evidence type="ECO:0000313" key="5">
    <source>
        <dbReference type="EMBL" id="ERN05995.1"/>
    </source>
</evidence>
<dbReference type="AlphaFoldDB" id="W1PFY8"/>
<dbReference type="Gene3D" id="3.40.50.20">
    <property type="match status" value="1"/>
</dbReference>
<sequence length="89" mass="10143">MIPGVAFRIEKAILLVAMLTLDDMRINAEHIIIAGQFVEVPERTNNNNYANVQLIIETTESTRVSVWPGWGHSFENPERTSYYTKAEGY</sequence>
<dbReference type="SUPFAM" id="SSF52440">
    <property type="entry name" value="PreATP-grasp domain"/>
    <property type="match status" value="1"/>
</dbReference>
<dbReference type="PROSITE" id="PS50979">
    <property type="entry name" value="BC"/>
    <property type="match status" value="1"/>
</dbReference>
<evidence type="ECO:0000313" key="6">
    <source>
        <dbReference type="Proteomes" id="UP000017836"/>
    </source>
</evidence>
<evidence type="ECO:0000259" key="4">
    <source>
        <dbReference type="PROSITE" id="PS50979"/>
    </source>
</evidence>
<feature type="domain" description="Biotin carboxylation" evidence="4">
    <location>
        <begin position="1"/>
        <end position="89"/>
    </location>
</feature>
<dbReference type="Proteomes" id="UP000017836">
    <property type="component" value="Unassembled WGS sequence"/>
</dbReference>
<dbReference type="GO" id="GO:0005524">
    <property type="term" value="F:ATP binding"/>
    <property type="evidence" value="ECO:0007669"/>
    <property type="project" value="UniProtKB-KW"/>
</dbReference>
<dbReference type="eggNOG" id="KOG0368">
    <property type="taxonomic scope" value="Eukaryota"/>
</dbReference>
<dbReference type="InterPro" id="IPR005481">
    <property type="entry name" value="BC-like_N"/>
</dbReference>
<name>W1PFY8_AMBTC</name>
<evidence type="ECO:0000256" key="3">
    <source>
        <dbReference type="ARBA" id="ARBA00022840"/>
    </source>
</evidence>
<dbReference type="Gramene" id="ERN05995">
    <property type="protein sequence ID" value="ERN05995"/>
    <property type="gene ID" value="AMTR_s00143p00081390"/>
</dbReference>
<dbReference type="InterPro" id="IPR049076">
    <property type="entry name" value="ACCA"/>
</dbReference>
<organism evidence="5 6">
    <name type="scientific">Amborella trichopoda</name>
    <dbReference type="NCBI Taxonomy" id="13333"/>
    <lineage>
        <taxon>Eukaryota</taxon>
        <taxon>Viridiplantae</taxon>
        <taxon>Streptophyta</taxon>
        <taxon>Embryophyta</taxon>
        <taxon>Tracheophyta</taxon>
        <taxon>Spermatophyta</taxon>
        <taxon>Magnoliopsida</taxon>
        <taxon>Amborellales</taxon>
        <taxon>Amborellaceae</taxon>
        <taxon>Amborella</taxon>
    </lineage>
</organism>
<dbReference type="PANTHER" id="PTHR45728">
    <property type="entry name" value="ACETYL-COA CARBOXYLASE, ISOFORM A"/>
    <property type="match status" value="1"/>
</dbReference>
<evidence type="ECO:0000256" key="1">
    <source>
        <dbReference type="ARBA" id="ARBA00022598"/>
    </source>
</evidence>
<evidence type="ECO:0000256" key="2">
    <source>
        <dbReference type="ARBA" id="ARBA00022741"/>
    </source>
</evidence>
<dbReference type="GO" id="GO:0003989">
    <property type="term" value="F:acetyl-CoA carboxylase activity"/>
    <property type="evidence" value="ECO:0007669"/>
    <property type="project" value="InterPro"/>
</dbReference>
<reference evidence="6" key="1">
    <citation type="journal article" date="2013" name="Science">
        <title>The Amborella genome and the evolution of flowering plants.</title>
        <authorList>
            <consortium name="Amborella Genome Project"/>
        </authorList>
    </citation>
    <scope>NUCLEOTIDE SEQUENCE [LARGE SCALE GENOMIC DNA]</scope>
</reference>
<keyword evidence="2" id="KW-0547">Nucleotide-binding</keyword>
<protein>
    <recommendedName>
        <fullName evidence="4">Biotin carboxylation domain-containing protein</fullName>
    </recommendedName>
</protein>
<keyword evidence="3" id="KW-0067">ATP-binding</keyword>
<keyword evidence="1" id="KW-0436">Ligase</keyword>
<dbReference type="HOGENOM" id="CLU_2457816_0_0_1"/>
<dbReference type="InterPro" id="IPR011764">
    <property type="entry name" value="Biotin_carboxylation_dom"/>
</dbReference>
<dbReference type="EMBL" id="KI393946">
    <property type="protein sequence ID" value="ERN05995.1"/>
    <property type="molecule type" value="Genomic_DNA"/>
</dbReference>
<gene>
    <name evidence="5" type="ORF">AMTR_s00143p00081390</name>
</gene>
<accession>W1PFY8</accession>
<keyword evidence="6" id="KW-1185">Reference proteome</keyword>
<dbReference type="STRING" id="13333.W1PFY8"/>